<dbReference type="EMBL" id="JABBWE010000080">
    <property type="protein sequence ID" value="KAG1787334.1"/>
    <property type="molecule type" value="Genomic_DNA"/>
</dbReference>
<name>A0A9P7ADW2_9AGAM</name>
<sequence length="426" mass="46303">MSNRQKTLGVPSHLYAKHAASNSFAQYRPSPAQFAASPEMICRGTIFLRHELRVWQNLDVEILHPISGKKRAGGFMIPILDPGRLITGSDFDLRYLDFLPQSCMTASRAQKNSYNLPPRKLSRPSLPRSQEPYSQRDVADRMDVNPEPVAPTLRKPPSTPGRPPQNRASVQAHLSQPTPSSNKHHAGATARKNDVAPEFLPHPSGHQDARDDSGSGDGTPVLLSQLSNLPANAPPASLSFHPSLKRRSDVLMPLGEERTSDIGHQRERIWSLLADSIATCTDEGNMLAGEETIACPCGTLGGGTDKYRNESKAEQPTNTSPCLVINPGSVDAHPAPSSGLPLNLNPISSPHNSNEYRNRITAPSTCTSTDMRAVLLQRLEEEQRLAQRYVTTPISHSASLIVDPPLTRSLGSGLISSTSTTRPVED</sequence>
<dbReference type="AlphaFoldDB" id="A0A9P7ADW2"/>
<dbReference type="OrthoDB" id="2688435at2759"/>
<keyword evidence="3" id="KW-1185">Reference proteome</keyword>
<dbReference type="Proteomes" id="UP000719766">
    <property type="component" value="Unassembled WGS sequence"/>
</dbReference>
<organism evidence="2 3">
    <name type="scientific">Suillus plorans</name>
    <dbReference type="NCBI Taxonomy" id="116603"/>
    <lineage>
        <taxon>Eukaryota</taxon>
        <taxon>Fungi</taxon>
        <taxon>Dikarya</taxon>
        <taxon>Basidiomycota</taxon>
        <taxon>Agaricomycotina</taxon>
        <taxon>Agaricomycetes</taxon>
        <taxon>Agaricomycetidae</taxon>
        <taxon>Boletales</taxon>
        <taxon>Suillineae</taxon>
        <taxon>Suillaceae</taxon>
        <taxon>Suillus</taxon>
    </lineage>
</organism>
<comment type="caution">
    <text evidence="2">The sequence shown here is derived from an EMBL/GenBank/DDBJ whole genome shotgun (WGS) entry which is preliminary data.</text>
</comment>
<feature type="compositionally biased region" description="Polar residues" evidence="1">
    <location>
        <begin position="166"/>
        <end position="181"/>
    </location>
</feature>
<feature type="compositionally biased region" description="Low complexity" evidence="1">
    <location>
        <begin position="116"/>
        <end position="129"/>
    </location>
</feature>
<feature type="region of interest" description="Disordered" evidence="1">
    <location>
        <begin position="108"/>
        <end position="241"/>
    </location>
</feature>
<proteinExistence type="predicted"/>
<evidence type="ECO:0000313" key="2">
    <source>
        <dbReference type="EMBL" id="KAG1787334.1"/>
    </source>
</evidence>
<dbReference type="GeneID" id="64603220"/>
<protein>
    <submittedName>
        <fullName evidence="2">Uncharacterized protein</fullName>
    </submittedName>
</protein>
<gene>
    <name evidence="2" type="ORF">HD556DRAFT_1530530</name>
</gene>
<accession>A0A9P7ADW2</accession>
<dbReference type="RefSeq" id="XP_041154689.1">
    <property type="nucleotide sequence ID" value="XM_041309456.1"/>
</dbReference>
<reference evidence="2" key="1">
    <citation type="journal article" date="2020" name="New Phytol.">
        <title>Comparative genomics reveals dynamic genome evolution in host specialist ectomycorrhizal fungi.</title>
        <authorList>
            <person name="Lofgren L.A."/>
            <person name="Nguyen N.H."/>
            <person name="Vilgalys R."/>
            <person name="Ruytinx J."/>
            <person name="Liao H.L."/>
            <person name="Branco S."/>
            <person name="Kuo A."/>
            <person name="LaButti K."/>
            <person name="Lipzen A."/>
            <person name="Andreopoulos W."/>
            <person name="Pangilinan J."/>
            <person name="Riley R."/>
            <person name="Hundley H."/>
            <person name="Na H."/>
            <person name="Barry K."/>
            <person name="Grigoriev I.V."/>
            <person name="Stajich J.E."/>
            <person name="Kennedy P.G."/>
        </authorList>
    </citation>
    <scope>NUCLEOTIDE SEQUENCE</scope>
    <source>
        <strain evidence="2">S12</strain>
    </source>
</reference>
<evidence type="ECO:0000313" key="3">
    <source>
        <dbReference type="Proteomes" id="UP000719766"/>
    </source>
</evidence>
<evidence type="ECO:0000256" key="1">
    <source>
        <dbReference type="SAM" id="MobiDB-lite"/>
    </source>
</evidence>